<name>A0A212JPM5_9DELT</name>
<dbReference type="AlphaFoldDB" id="A0A212JPM5"/>
<organism evidence="1">
    <name type="scientific">uncultured delta proteobacterium</name>
    <dbReference type="NCBI Taxonomy" id="34034"/>
    <lineage>
        <taxon>Bacteria</taxon>
        <taxon>Deltaproteobacteria</taxon>
        <taxon>environmental samples</taxon>
    </lineage>
</organism>
<dbReference type="InterPro" id="IPR029063">
    <property type="entry name" value="SAM-dependent_MTases_sf"/>
</dbReference>
<dbReference type="CDD" id="cd02440">
    <property type="entry name" value="AdoMet_MTases"/>
    <property type="match status" value="1"/>
</dbReference>
<gene>
    <name evidence="1" type="ORF">KL86DPRO_11930</name>
</gene>
<dbReference type="Pfam" id="PF13489">
    <property type="entry name" value="Methyltransf_23"/>
    <property type="match status" value="1"/>
</dbReference>
<dbReference type="PANTHER" id="PTHR42912:SF93">
    <property type="entry name" value="N6-ADENOSINE-METHYLTRANSFERASE TMT1A"/>
    <property type="match status" value="1"/>
</dbReference>
<dbReference type="GO" id="GO:0008168">
    <property type="term" value="F:methyltransferase activity"/>
    <property type="evidence" value="ECO:0007669"/>
    <property type="project" value="TreeGrafter"/>
</dbReference>
<dbReference type="SUPFAM" id="SSF53335">
    <property type="entry name" value="S-adenosyl-L-methionine-dependent methyltransferases"/>
    <property type="match status" value="1"/>
</dbReference>
<evidence type="ECO:0000313" key="1">
    <source>
        <dbReference type="EMBL" id="SBW01275.1"/>
    </source>
</evidence>
<sequence length="549" mass="59973">MPSPSRYRQIAGNLLAPRNAQPFTYSDGPIEDYLAEVVANTPDCGTLSPALAAAIKDWPTHYHLGYNRSFLLRPFGNLLRGKSVLELGAGCGALTRYLGETAARVTALEGSPKRAGIAASRCRDLASVTVINDTIQDLELDETFDVVTLIGVLEYARAFGPETEKPEAALLAVAKSFLKPGGHLLLAIENQLGLKYFAGSAEDHIGLPFFGVHDLYTGKSPVTFGRKELLGLLKDAGFAFIEQFVPLPDYKLPITVLCPACFDGETAAPDITPFILNSYRADCQPASEHCFSLEAATSAIVRNGLALDLCNSLFFAASPEPGARACDPALCVAHYGTQRAPEYVKETLFIRENGAVRVRRQYLEPGLPGREYGPVANVLEDEPYLPYPLYHDSLVPLINTPGWNVQALALWAKGWVDYLRGKAMGGQLPGKYLDATPLNCAVAPQGEYIFFDLEWETRDGQTVPLQYVVFRGLFQSLAWFANVAPPADRTPTRTLVLVASVMGRLGIPLEPEMLEECIRREQEFQAQATRVLQSADAFNSQSLTVRLLA</sequence>
<accession>A0A212JPM5</accession>
<dbReference type="PANTHER" id="PTHR42912">
    <property type="entry name" value="METHYLTRANSFERASE"/>
    <property type="match status" value="1"/>
</dbReference>
<dbReference type="EMBL" id="FLUQ01000001">
    <property type="protein sequence ID" value="SBW01275.1"/>
    <property type="molecule type" value="Genomic_DNA"/>
</dbReference>
<protein>
    <submittedName>
        <fullName evidence="1">Putative glycosyltransferase</fullName>
    </submittedName>
</protein>
<dbReference type="Gene3D" id="3.40.50.150">
    <property type="entry name" value="Vaccinia Virus protein VP39"/>
    <property type="match status" value="1"/>
</dbReference>
<keyword evidence="1" id="KW-0808">Transferase</keyword>
<dbReference type="InterPro" id="IPR050508">
    <property type="entry name" value="Methyltransf_Superfamily"/>
</dbReference>
<proteinExistence type="predicted"/>
<reference evidence="1" key="1">
    <citation type="submission" date="2016-04" db="EMBL/GenBank/DDBJ databases">
        <authorList>
            <person name="Evans L.H."/>
            <person name="Alamgir A."/>
            <person name="Owens N."/>
            <person name="Weber N.D."/>
            <person name="Virtaneva K."/>
            <person name="Barbian K."/>
            <person name="Babar A."/>
            <person name="Rosenke K."/>
        </authorList>
    </citation>
    <scope>NUCLEOTIDE SEQUENCE</scope>
    <source>
        <strain evidence="1">86</strain>
    </source>
</reference>